<evidence type="ECO:0000313" key="5">
    <source>
        <dbReference type="EnsemblPlants" id="AET03278"/>
    </source>
</evidence>
<accession>G7LHP4</accession>
<name>G7LHP4_MEDTR</name>
<reference evidence="4" key="5">
    <citation type="journal article" date="2018" name="Nat. Plants">
        <title>Whole-genome landscape of Medicago truncatula symbiotic genes.</title>
        <authorList>
            <person name="Pecrix Y."/>
            <person name="Gamas P."/>
            <person name="Carrere S."/>
        </authorList>
    </citation>
    <scope>NUCLEOTIDE SEQUENCE</scope>
    <source>
        <tissue evidence="4">Leaves</tissue>
    </source>
</reference>
<dbReference type="OrthoDB" id="1437001at2759"/>
<dbReference type="HOGENOM" id="CLU_1588935_0_0_1"/>
<dbReference type="KEGG" id="mtr:11430854"/>
<organism evidence="3 6">
    <name type="scientific">Medicago truncatula</name>
    <name type="common">Barrel medic</name>
    <name type="synonym">Medicago tribuloides</name>
    <dbReference type="NCBI Taxonomy" id="3880"/>
    <lineage>
        <taxon>Eukaryota</taxon>
        <taxon>Viridiplantae</taxon>
        <taxon>Streptophyta</taxon>
        <taxon>Embryophyta</taxon>
        <taxon>Tracheophyta</taxon>
        <taxon>Spermatophyta</taxon>
        <taxon>Magnoliopsida</taxon>
        <taxon>eudicotyledons</taxon>
        <taxon>Gunneridae</taxon>
        <taxon>Pentapetalae</taxon>
        <taxon>rosids</taxon>
        <taxon>fabids</taxon>
        <taxon>Fabales</taxon>
        <taxon>Fabaceae</taxon>
        <taxon>Papilionoideae</taxon>
        <taxon>50 kb inversion clade</taxon>
        <taxon>NPAAA clade</taxon>
        <taxon>Hologalegina</taxon>
        <taxon>IRL clade</taxon>
        <taxon>Trifolieae</taxon>
        <taxon>Medicago</taxon>
    </lineage>
</organism>
<keyword evidence="6" id="KW-1185">Reference proteome</keyword>
<reference evidence="7" key="4">
    <citation type="journal article" date="2018" name="Nat. Plants">
        <title>Whole-genome landscape of Medicago truncatula symbiotic genes.</title>
        <authorList>
            <person name="Pecrix Y."/>
            <person name="Staton S.E."/>
            <person name="Sallet E."/>
            <person name="Lelandais-Briere C."/>
            <person name="Moreau S."/>
            <person name="Carrere S."/>
            <person name="Blein T."/>
            <person name="Jardinaud M.F."/>
            <person name="Latrasse D."/>
            <person name="Zouine M."/>
            <person name="Zahm M."/>
            <person name="Kreplak J."/>
            <person name="Mayjonade B."/>
            <person name="Satge C."/>
            <person name="Perez M."/>
            <person name="Cauet S."/>
            <person name="Marande W."/>
            <person name="Chantry-Darmon C."/>
            <person name="Lopez-Roques C."/>
            <person name="Bouchez O."/>
            <person name="Berard A."/>
            <person name="Debelle F."/>
            <person name="Munos S."/>
            <person name="Bendahmane A."/>
            <person name="Berges H."/>
            <person name="Niebel A."/>
            <person name="Buitink J."/>
            <person name="Frugier F."/>
            <person name="Benhamed M."/>
            <person name="Crespi M."/>
            <person name="Gouzy J."/>
            <person name="Gamas P."/>
        </authorList>
    </citation>
    <scope>NUCLEOTIDE SEQUENCE [LARGE SCALE GENOMIC DNA]</scope>
    <source>
        <strain evidence="7">cv. Jemalong A17</strain>
    </source>
</reference>
<protein>
    <recommendedName>
        <fullName evidence="8">Transmembrane protein</fullName>
    </recommendedName>
</protein>
<evidence type="ECO:0000313" key="3">
    <source>
        <dbReference type="EMBL" id="AET03278.1"/>
    </source>
</evidence>
<evidence type="ECO:0000313" key="7">
    <source>
        <dbReference type="Proteomes" id="UP000265566"/>
    </source>
</evidence>
<evidence type="ECO:0000256" key="2">
    <source>
        <dbReference type="SAM" id="SignalP"/>
    </source>
</evidence>
<dbReference type="EnsemblPlants" id="AET03278">
    <property type="protein sequence ID" value="AET03278"/>
    <property type="gene ID" value="MTR_8g066920"/>
</dbReference>
<reference evidence="5" key="3">
    <citation type="submission" date="2015-04" db="UniProtKB">
        <authorList>
            <consortium name="EnsemblPlants"/>
        </authorList>
    </citation>
    <scope>IDENTIFICATION</scope>
    <source>
        <strain evidence="5">cv. Jemalong A17</strain>
    </source>
</reference>
<feature type="compositionally biased region" description="Gly residues" evidence="1">
    <location>
        <begin position="91"/>
        <end position="115"/>
    </location>
</feature>
<feature type="compositionally biased region" description="Gly residues" evidence="1">
    <location>
        <begin position="125"/>
        <end position="154"/>
    </location>
</feature>
<reference evidence="3 6" key="2">
    <citation type="journal article" date="2014" name="BMC Genomics">
        <title>An improved genome release (version Mt4.0) for the model legume Medicago truncatula.</title>
        <authorList>
            <person name="Tang H."/>
            <person name="Krishnakumar V."/>
            <person name="Bidwell S."/>
            <person name="Rosen B."/>
            <person name="Chan A."/>
            <person name="Zhou S."/>
            <person name="Gentzbittel L."/>
            <person name="Childs K.L."/>
            <person name="Yandell M."/>
            <person name="Gundlach H."/>
            <person name="Mayer K.F."/>
            <person name="Schwartz D.C."/>
            <person name="Town C.D."/>
        </authorList>
    </citation>
    <scope>GENOME REANNOTATION</scope>
    <source>
        <strain evidence="5 6">cv. Jemalong A17</strain>
    </source>
</reference>
<keyword evidence="2" id="KW-0732">Signal</keyword>
<dbReference type="PaxDb" id="3880-AET03278"/>
<dbReference type="EMBL" id="PSQE01000008">
    <property type="protein sequence ID" value="RHN41489.1"/>
    <property type="molecule type" value="Genomic_DNA"/>
</dbReference>
<evidence type="ECO:0000313" key="4">
    <source>
        <dbReference type="EMBL" id="RHN41489.1"/>
    </source>
</evidence>
<feature type="chain" id="PRO_5014574281" description="Transmembrane protein" evidence="2">
    <location>
        <begin position="23"/>
        <end position="168"/>
    </location>
</feature>
<gene>
    <name evidence="5" type="primary">11430854</name>
    <name evidence="3" type="ordered locus">MTR_8g066920</name>
    <name evidence="4" type="ORF">MtrunA17_Chr8g0366631</name>
</gene>
<dbReference type="AlphaFoldDB" id="G7LHP4"/>
<dbReference type="Gramene" id="rna47821">
    <property type="protein sequence ID" value="RHN41489.1"/>
    <property type="gene ID" value="gene47821"/>
</dbReference>
<evidence type="ECO:0000313" key="6">
    <source>
        <dbReference type="Proteomes" id="UP000002051"/>
    </source>
</evidence>
<evidence type="ECO:0008006" key="8">
    <source>
        <dbReference type="Google" id="ProtNLM"/>
    </source>
</evidence>
<dbReference type="Proteomes" id="UP000265566">
    <property type="component" value="Chromosome 8"/>
</dbReference>
<evidence type="ECO:0000256" key="1">
    <source>
        <dbReference type="SAM" id="MobiDB-lite"/>
    </source>
</evidence>
<feature type="region of interest" description="Disordered" evidence="1">
    <location>
        <begin position="62"/>
        <end position="168"/>
    </location>
</feature>
<feature type="signal peptide" evidence="2">
    <location>
        <begin position="1"/>
        <end position="22"/>
    </location>
</feature>
<dbReference type="Proteomes" id="UP000002051">
    <property type="component" value="Chromosome 8"/>
</dbReference>
<proteinExistence type="predicted"/>
<reference evidence="3 6" key="1">
    <citation type="journal article" date="2011" name="Nature">
        <title>The Medicago genome provides insight into the evolution of rhizobial symbioses.</title>
        <authorList>
            <person name="Young N.D."/>
            <person name="Debelle F."/>
            <person name="Oldroyd G.E."/>
            <person name="Geurts R."/>
            <person name="Cannon S.B."/>
            <person name="Udvardi M.K."/>
            <person name="Benedito V.A."/>
            <person name="Mayer K.F."/>
            <person name="Gouzy J."/>
            <person name="Schoof H."/>
            <person name="Van de Peer Y."/>
            <person name="Proost S."/>
            <person name="Cook D.R."/>
            <person name="Meyers B.C."/>
            <person name="Spannagl M."/>
            <person name="Cheung F."/>
            <person name="De Mita S."/>
            <person name="Krishnakumar V."/>
            <person name="Gundlach H."/>
            <person name="Zhou S."/>
            <person name="Mudge J."/>
            <person name="Bharti A.K."/>
            <person name="Murray J.D."/>
            <person name="Naoumkina M.A."/>
            <person name="Rosen B."/>
            <person name="Silverstein K.A."/>
            <person name="Tang H."/>
            <person name="Rombauts S."/>
            <person name="Zhao P.X."/>
            <person name="Zhou P."/>
            <person name="Barbe V."/>
            <person name="Bardou P."/>
            <person name="Bechner M."/>
            <person name="Bellec A."/>
            <person name="Berger A."/>
            <person name="Berges H."/>
            <person name="Bidwell S."/>
            <person name="Bisseling T."/>
            <person name="Choisne N."/>
            <person name="Couloux A."/>
            <person name="Denny R."/>
            <person name="Deshpande S."/>
            <person name="Dai X."/>
            <person name="Doyle J.J."/>
            <person name="Dudez A.M."/>
            <person name="Farmer A.D."/>
            <person name="Fouteau S."/>
            <person name="Franken C."/>
            <person name="Gibelin C."/>
            <person name="Gish J."/>
            <person name="Goldstein S."/>
            <person name="Gonzalez A.J."/>
            <person name="Green P.J."/>
            <person name="Hallab A."/>
            <person name="Hartog M."/>
            <person name="Hua A."/>
            <person name="Humphray S.J."/>
            <person name="Jeong D.H."/>
            <person name="Jing Y."/>
            <person name="Jocker A."/>
            <person name="Kenton S.M."/>
            <person name="Kim D.J."/>
            <person name="Klee K."/>
            <person name="Lai H."/>
            <person name="Lang C."/>
            <person name="Lin S."/>
            <person name="Macmil S.L."/>
            <person name="Magdelenat G."/>
            <person name="Matthews L."/>
            <person name="McCorrison J."/>
            <person name="Monaghan E.L."/>
            <person name="Mun J.H."/>
            <person name="Najar F.Z."/>
            <person name="Nicholson C."/>
            <person name="Noirot C."/>
            <person name="O'Bleness M."/>
            <person name="Paule C.R."/>
            <person name="Poulain J."/>
            <person name="Prion F."/>
            <person name="Qin B."/>
            <person name="Qu C."/>
            <person name="Retzel E.F."/>
            <person name="Riddle C."/>
            <person name="Sallet E."/>
            <person name="Samain S."/>
            <person name="Samson N."/>
            <person name="Sanders I."/>
            <person name="Saurat O."/>
            <person name="Scarpelli C."/>
            <person name="Schiex T."/>
            <person name="Segurens B."/>
            <person name="Severin A.J."/>
            <person name="Sherrier D.J."/>
            <person name="Shi R."/>
            <person name="Sims S."/>
            <person name="Singer S.R."/>
            <person name="Sinharoy S."/>
            <person name="Sterck L."/>
            <person name="Viollet A."/>
            <person name="Wang B.B."/>
            <person name="Wang K."/>
            <person name="Wang M."/>
            <person name="Wang X."/>
            <person name="Warfsmann J."/>
            <person name="Weissenbach J."/>
            <person name="White D.D."/>
            <person name="White J.D."/>
            <person name="Wiley G.B."/>
            <person name="Wincker P."/>
            <person name="Xing Y."/>
            <person name="Yang L."/>
            <person name="Yao Z."/>
            <person name="Ying F."/>
            <person name="Zhai J."/>
            <person name="Zhou L."/>
            <person name="Zuber A."/>
            <person name="Denarie J."/>
            <person name="Dixon R.A."/>
            <person name="May G.D."/>
            <person name="Schwartz D.C."/>
            <person name="Rogers J."/>
            <person name="Quetier F."/>
            <person name="Town C.D."/>
            <person name="Roe B.A."/>
        </authorList>
    </citation>
    <scope>NUCLEOTIDE SEQUENCE [LARGE SCALE GENOMIC DNA]</scope>
    <source>
        <strain evidence="3">A17</strain>
        <strain evidence="5 6">cv. Jemalong A17</strain>
    </source>
</reference>
<dbReference type="EMBL" id="CM001224">
    <property type="protein sequence ID" value="AET03278.1"/>
    <property type="molecule type" value="Genomic_DNA"/>
</dbReference>
<sequence length="168" mass="16293">MATSKVLSISLFVLLGLSMCSATRKLYGDENGFQPQGDHLPVPQITGSGGLPGVTGEGGLGDGRLPGEYIKPDGDGFYPEGDSLPSPNEEGSGGLPGGIGSGALPGGLRGVPGEGDLGDEKVLGGLPGGVNSGGDGYQPGGAEVPGGGGDGGLSGTEDGVLPDERGYV</sequence>